<keyword evidence="2" id="KW-1185">Reference proteome</keyword>
<proteinExistence type="predicted"/>
<evidence type="ECO:0000313" key="2">
    <source>
        <dbReference type="Proteomes" id="UP001628874"/>
    </source>
</evidence>
<sequence>MLSKESTLIWKKHQEIEIGSIQTIARLCGLHIKFMQADDRLCS</sequence>
<protein>
    <recommendedName>
        <fullName evidence="3">XRE family transcriptional regulator</fullName>
    </recommendedName>
</protein>
<reference evidence="1 2" key="1">
    <citation type="submission" date="2024-07" db="EMBL/GenBank/DDBJ databases">
        <authorList>
            <person name="Tripathy S."/>
        </authorList>
    </citation>
    <scope>NUCLEOTIDE SEQUENCE [LARGE SCALE GENOMIC DNA]</scope>
    <source>
        <strain evidence="1 2">VB-61278_2</strain>
    </source>
</reference>
<comment type="caution">
    <text evidence="1">The sequence shown here is derived from an EMBL/GenBank/DDBJ whole genome shotgun (WGS) entry which is preliminary data.</text>
</comment>
<dbReference type="EMBL" id="JBFQGM010000010">
    <property type="protein sequence ID" value="MFL9463900.1"/>
    <property type="molecule type" value="Genomic_DNA"/>
</dbReference>
<name>A0ABW8WS65_9CYAN</name>
<organism evidence="1 2">
    <name type="scientific">Scytonema tolypothrichoides VB-61278_2</name>
    <dbReference type="NCBI Taxonomy" id="3232314"/>
    <lineage>
        <taxon>Bacteria</taxon>
        <taxon>Bacillati</taxon>
        <taxon>Cyanobacteriota</taxon>
        <taxon>Cyanophyceae</taxon>
        <taxon>Nostocales</taxon>
        <taxon>Scytonemataceae</taxon>
        <taxon>Scytonema</taxon>
    </lineage>
</organism>
<dbReference type="RefSeq" id="WP_272899735.1">
    <property type="nucleotide sequence ID" value="NZ_JBFQGM010000010.1"/>
</dbReference>
<evidence type="ECO:0008006" key="3">
    <source>
        <dbReference type="Google" id="ProtNLM"/>
    </source>
</evidence>
<dbReference type="Proteomes" id="UP001628874">
    <property type="component" value="Unassembled WGS sequence"/>
</dbReference>
<gene>
    <name evidence="1" type="ORF">AB0759_25145</name>
</gene>
<evidence type="ECO:0000313" key="1">
    <source>
        <dbReference type="EMBL" id="MFL9463900.1"/>
    </source>
</evidence>
<accession>A0ABW8WS65</accession>